<feature type="region of interest" description="Disordered" evidence="1">
    <location>
        <begin position="1"/>
        <end position="36"/>
    </location>
</feature>
<accession>X0YH26</accession>
<organism evidence="2">
    <name type="scientific">marine sediment metagenome</name>
    <dbReference type="NCBI Taxonomy" id="412755"/>
    <lineage>
        <taxon>unclassified sequences</taxon>
        <taxon>metagenomes</taxon>
        <taxon>ecological metagenomes</taxon>
    </lineage>
</organism>
<comment type="caution">
    <text evidence="2">The sequence shown here is derived from an EMBL/GenBank/DDBJ whole genome shotgun (WGS) entry which is preliminary data.</text>
</comment>
<dbReference type="EMBL" id="BARS01050227">
    <property type="protein sequence ID" value="GAG46467.1"/>
    <property type="molecule type" value="Genomic_DNA"/>
</dbReference>
<feature type="non-terminal residue" evidence="2">
    <location>
        <position position="36"/>
    </location>
</feature>
<evidence type="ECO:0000256" key="1">
    <source>
        <dbReference type="SAM" id="MobiDB-lite"/>
    </source>
</evidence>
<proteinExistence type="predicted"/>
<reference evidence="2" key="1">
    <citation type="journal article" date="2014" name="Front. Microbiol.">
        <title>High frequency of phylogenetically diverse reductive dehalogenase-homologous genes in deep subseafloor sedimentary metagenomes.</title>
        <authorList>
            <person name="Kawai M."/>
            <person name="Futagami T."/>
            <person name="Toyoda A."/>
            <person name="Takaki Y."/>
            <person name="Nishi S."/>
            <person name="Hori S."/>
            <person name="Arai W."/>
            <person name="Tsubouchi T."/>
            <person name="Morono Y."/>
            <person name="Uchiyama I."/>
            <person name="Ito T."/>
            <person name="Fujiyama A."/>
            <person name="Inagaki F."/>
            <person name="Takami H."/>
        </authorList>
    </citation>
    <scope>NUCLEOTIDE SEQUENCE</scope>
    <source>
        <strain evidence="2">Expedition CK06-06</strain>
    </source>
</reference>
<dbReference type="AlphaFoldDB" id="X0YH26"/>
<sequence>MANTAGEKELRTDWPHESGIEVDEKHHGRKIHLEAE</sequence>
<name>X0YH26_9ZZZZ</name>
<gene>
    <name evidence="2" type="ORF">S01H1_75027</name>
</gene>
<protein>
    <submittedName>
        <fullName evidence="2">Uncharacterized protein</fullName>
    </submittedName>
</protein>
<evidence type="ECO:0000313" key="2">
    <source>
        <dbReference type="EMBL" id="GAG46467.1"/>
    </source>
</evidence>